<evidence type="ECO:0000256" key="1">
    <source>
        <dbReference type="ARBA" id="ARBA00023172"/>
    </source>
</evidence>
<protein>
    <submittedName>
        <fullName evidence="4">Site-specific integrase</fullName>
    </submittedName>
</protein>
<organism evidence="4">
    <name type="scientific">Gordonia rubripertincta</name>
    <name type="common">Rhodococcus corallinus</name>
    <dbReference type="NCBI Taxonomy" id="36822"/>
    <lineage>
        <taxon>Bacteria</taxon>
        <taxon>Bacillati</taxon>
        <taxon>Actinomycetota</taxon>
        <taxon>Actinomycetes</taxon>
        <taxon>Mycobacteriales</taxon>
        <taxon>Gordoniaceae</taxon>
        <taxon>Gordonia</taxon>
    </lineage>
</organism>
<feature type="region of interest" description="Disordered" evidence="2">
    <location>
        <begin position="790"/>
        <end position="816"/>
    </location>
</feature>
<dbReference type="Pfam" id="PF00589">
    <property type="entry name" value="Phage_integrase"/>
    <property type="match status" value="1"/>
</dbReference>
<feature type="compositionally biased region" description="Low complexity" evidence="2">
    <location>
        <begin position="803"/>
        <end position="816"/>
    </location>
</feature>
<dbReference type="SUPFAM" id="SSF56349">
    <property type="entry name" value="DNA breaking-rejoining enzymes"/>
    <property type="match status" value="1"/>
</dbReference>
<evidence type="ECO:0000313" key="4">
    <source>
        <dbReference type="EMBL" id="MDG6782988.1"/>
    </source>
</evidence>
<dbReference type="GO" id="GO:0006310">
    <property type="term" value="P:DNA recombination"/>
    <property type="evidence" value="ECO:0007669"/>
    <property type="project" value="UniProtKB-KW"/>
</dbReference>
<evidence type="ECO:0000256" key="2">
    <source>
        <dbReference type="SAM" id="MobiDB-lite"/>
    </source>
</evidence>
<dbReference type="InterPro" id="IPR013762">
    <property type="entry name" value="Integrase-like_cat_sf"/>
</dbReference>
<proteinExistence type="predicted"/>
<dbReference type="Gene3D" id="1.10.443.10">
    <property type="entry name" value="Intergrase catalytic core"/>
    <property type="match status" value="1"/>
</dbReference>
<evidence type="ECO:0000259" key="3">
    <source>
        <dbReference type="PROSITE" id="PS51898"/>
    </source>
</evidence>
<reference evidence="4" key="1">
    <citation type="submission" date="2023-04" db="EMBL/GenBank/DDBJ databases">
        <title>Characterization and analysis of the complete genome of Gordonia rubripertincta 112, the degrader of aromatic and aliphatic compounds.</title>
        <authorList>
            <person name="Frantsuzova E."/>
            <person name="Bogun A."/>
            <person name="Delegan Y."/>
        </authorList>
    </citation>
    <scope>NUCLEOTIDE SEQUENCE</scope>
    <source>
        <strain evidence="4">112</strain>
        <plasmid evidence="4">p1517_part_1</plasmid>
    </source>
</reference>
<dbReference type="AlphaFoldDB" id="A0AAW6REF0"/>
<feature type="compositionally biased region" description="Basic and acidic residues" evidence="2">
    <location>
        <begin position="1"/>
        <end position="15"/>
    </location>
</feature>
<comment type="caution">
    <text evidence="4">The sequence shown here is derived from an EMBL/GenBank/DDBJ whole genome shotgun (WGS) entry which is preliminary data.</text>
</comment>
<dbReference type="PROSITE" id="PS51898">
    <property type="entry name" value="TYR_RECOMBINASE"/>
    <property type="match status" value="1"/>
</dbReference>
<dbReference type="InterPro" id="IPR011010">
    <property type="entry name" value="DNA_brk_join_enz"/>
</dbReference>
<feature type="domain" description="Tyr recombinase" evidence="3">
    <location>
        <begin position="461"/>
        <end position="675"/>
    </location>
</feature>
<dbReference type="InterPro" id="IPR002104">
    <property type="entry name" value="Integrase_catalytic"/>
</dbReference>
<feature type="region of interest" description="Disordered" evidence="2">
    <location>
        <begin position="1"/>
        <end position="23"/>
    </location>
</feature>
<dbReference type="GO" id="GO:0015074">
    <property type="term" value="P:DNA integration"/>
    <property type="evidence" value="ECO:0007669"/>
    <property type="project" value="InterPro"/>
</dbReference>
<dbReference type="GO" id="GO:0003677">
    <property type="term" value="F:DNA binding"/>
    <property type="evidence" value="ECO:0007669"/>
    <property type="project" value="InterPro"/>
</dbReference>
<keyword evidence="4" id="KW-0614">Plasmid</keyword>
<geneLocation type="plasmid" evidence="4">
    <name>p1517_part_1</name>
</geneLocation>
<dbReference type="RefSeq" id="WP_269555236.1">
    <property type="nucleotide sequence ID" value="NZ_CP178555.1"/>
</dbReference>
<dbReference type="CDD" id="cd00397">
    <property type="entry name" value="DNA_BRE_C"/>
    <property type="match status" value="1"/>
</dbReference>
<accession>A0AAW6REF0</accession>
<name>A0AAW6REF0_GORRU</name>
<gene>
    <name evidence="4" type="ORF">QBL07_19395</name>
</gene>
<dbReference type="EMBL" id="JARUXG010000015">
    <property type="protein sequence ID" value="MDG6782988.1"/>
    <property type="molecule type" value="Genomic_DNA"/>
</dbReference>
<sequence length="816" mass="92371">MNRSSERARIPRQPDDAVPPTRYTRPTIIAQPAAPRAVHRYGDLSAAPMSTIVALATSVWPEPVHRRRSRNRGLDKIGDYLRGHPGDTWQQRWDACELNTRLLPAGDASPTGTTTARAEFAQGLEALFALRVIRPTLQAFRANKLMRYSHEFAQAEGDPELERFITAVNETDAGDKFKRWAIFDVCTALTYQGIPIADLTPEAFMDYAVRTRETTGRNGEHLGKYLGHLAWQVLHGCGHFRASAPPTLRGALRAPQLTTTQMVDQYPVASQPVRHLLIDYLDRRGAEIDYASLARQAHLITKLFWLAIEQLNPGQTDLRISQELYARWREHIMVCDDGSPRTDQATVLGAVRTMYFDINLWATHEPEKWAQWAAPCPVPRSDIRMLMNHRHRVRERTHATIRTLQPLLPALIDAVATRYETWRTLLDAASGVDDRLQFSVGDRTYTRIYSREDRSLAAQGATPRVRVHDHQADKGIDVTRQEDAAFWGWAIVETLRHSGLRIEELTELSQLSVRQYRRPNGEAIALLVVAPSKTDRERVIPMSAELFHVIACIIRRIAAGKSTVPLATRYDDYERITSVPQPFLFQRRIGQRIEVMTTGAIGTHLRAVCADIATTDPRFEGIHFRPHDFRRLFATELVNNGLPIHIGAALLGHLDLETTRGYVAVFNDDVTRHYQAHLQRRRALRPPEEYPSVTDAEWAEFEAHFDKRKVELGGCGRPYATPCSHEHACIRCPMLHVDPTMLPRLDDIEASLLKRRDRAHTENWLGEIEGIDLTLSFLRSKRTEVQRRLRRHTDLGLPTTAHPPAGSAASPSPSAG</sequence>
<keyword evidence="1" id="KW-0233">DNA recombination</keyword>